<protein>
    <submittedName>
        <fullName evidence="2">Uncharacterized protein</fullName>
    </submittedName>
</protein>
<reference evidence="2 3" key="1">
    <citation type="submission" date="2020-04" db="EMBL/GenBank/DDBJ databases">
        <title>Knoellia sp. isolate from air conditioner.</title>
        <authorList>
            <person name="Chea S."/>
            <person name="Kim D.-U."/>
        </authorList>
    </citation>
    <scope>NUCLEOTIDE SEQUENCE [LARGE SCALE GENOMIC DNA]</scope>
    <source>
        <strain evidence="2 3">DB2414S</strain>
    </source>
</reference>
<evidence type="ECO:0000313" key="3">
    <source>
        <dbReference type="Proteomes" id="UP000588586"/>
    </source>
</evidence>
<feature type="transmembrane region" description="Helical" evidence="1">
    <location>
        <begin position="88"/>
        <end position="110"/>
    </location>
</feature>
<accession>A0A849HMR5</accession>
<keyword evidence="1" id="KW-0812">Transmembrane</keyword>
<sequence>MSAVGWWLGAAVLAGLLLPLAPVLRRRAVMRAATRVARATQPAEPGADWPALYARLSARQLGAQVGGAVAGAAALVLVAAASDLPDPFVMVGFVAVSAGQSFGALIGNLVGARRVAVASPVASLSPRELRRYLTPLEAFLSRVVPWVCAASVVVGVLWWAERREAAALAAAAVSAACLITCLAADQLAGRTLRGAMPVSTDGGLVWAEVLRATLLRDAYAGLGSVAAMGTGLAMMLAISSTAVPDAIPGWVRIPSVGLVVMGLGLSALLGLVSMSDSQHRWAMEHVQAVAR</sequence>
<gene>
    <name evidence="2" type="ORF">HJG52_07685</name>
</gene>
<feature type="transmembrane region" description="Helical" evidence="1">
    <location>
        <begin position="250"/>
        <end position="272"/>
    </location>
</feature>
<keyword evidence="3" id="KW-1185">Reference proteome</keyword>
<evidence type="ECO:0000313" key="2">
    <source>
        <dbReference type="EMBL" id="NNM45887.1"/>
    </source>
</evidence>
<proteinExistence type="predicted"/>
<keyword evidence="1" id="KW-0472">Membrane</keyword>
<feature type="transmembrane region" description="Helical" evidence="1">
    <location>
        <begin position="165"/>
        <end position="184"/>
    </location>
</feature>
<feature type="transmembrane region" description="Helical" evidence="1">
    <location>
        <begin position="139"/>
        <end position="159"/>
    </location>
</feature>
<keyword evidence="1" id="KW-1133">Transmembrane helix</keyword>
<comment type="caution">
    <text evidence="2">The sequence shown here is derived from an EMBL/GenBank/DDBJ whole genome shotgun (WGS) entry which is preliminary data.</text>
</comment>
<dbReference type="EMBL" id="JABEPQ010000001">
    <property type="protein sequence ID" value="NNM45887.1"/>
    <property type="molecule type" value="Genomic_DNA"/>
</dbReference>
<dbReference type="AlphaFoldDB" id="A0A849HMR5"/>
<organism evidence="2 3">
    <name type="scientific">Knoellia koreensis</name>
    <dbReference type="NCBI Taxonomy" id="2730921"/>
    <lineage>
        <taxon>Bacteria</taxon>
        <taxon>Bacillati</taxon>
        <taxon>Actinomycetota</taxon>
        <taxon>Actinomycetes</taxon>
        <taxon>Micrococcales</taxon>
        <taxon>Intrasporangiaceae</taxon>
        <taxon>Knoellia</taxon>
    </lineage>
</organism>
<name>A0A849HMR5_9MICO</name>
<dbReference type="RefSeq" id="WP_171242858.1">
    <property type="nucleotide sequence ID" value="NZ_JABEPQ010000001.1"/>
</dbReference>
<dbReference type="Proteomes" id="UP000588586">
    <property type="component" value="Unassembled WGS sequence"/>
</dbReference>
<feature type="transmembrane region" description="Helical" evidence="1">
    <location>
        <begin position="218"/>
        <end position="238"/>
    </location>
</feature>
<feature type="transmembrane region" description="Helical" evidence="1">
    <location>
        <begin position="6"/>
        <end position="24"/>
    </location>
</feature>
<evidence type="ECO:0000256" key="1">
    <source>
        <dbReference type="SAM" id="Phobius"/>
    </source>
</evidence>
<feature type="transmembrane region" description="Helical" evidence="1">
    <location>
        <begin position="61"/>
        <end position="82"/>
    </location>
</feature>